<evidence type="ECO:0000256" key="7">
    <source>
        <dbReference type="SAM" id="MobiDB-lite"/>
    </source>
</evidence>
<comment type="similarity">
    <text evidence="2">Belongs to the TMEM198 family.</text>
</comment>
<dbReference type="GO" id="GO:0005886">
    <property type="term" value="C:plasma membrane"/>
    <property type="evidence" value="ECO:0007669"/>
    <property type="project" value="TreeGrafter"/>
</dbReference>
<evidence type="ECO:0000256" key="3">
    <source>
        <dbReference type="ARBA" id="ARBA00022692"/>
    </source>
</evidence>
<keyword evidence="4 8" id="KW-1133">Transmembrane helix</keyword>
<evidence type="ECO:0000256" key="2">
    <source>
        <dbReference type="ARBA" id="ARBA00006244"/>
    </source>
</evidence>
<dbReference type="InterPro" id="IPR025256">
    <property type="entry name" value="TM7S3/TM198-like_dom"/>
</dbReference>
<feature type="transmembrane region" description="Helical" evidence="8">
    <location>
        <begin position="239"/>
        <end position="262"/>
    </location>
</feature>
<dbReference type="STRING" id="188477.A0A433UE12"/>
<comment type="subcellular location">
    <subcellularLocation>
        <location evidence="1">Membrane</location>
        <topology evidence="1">Multi-pass membrane protein</topology>
    </subcellularLocation>
</comment>
<dbReference type="OrthoDB" id="115781at2759"/>
<evidence type="ECO:0000313" key="10">
    <source>
        <dbReference type="EMBL" id="RUS92081.1"/>
    </source>
</evidence>
<evidence type="ECO:0000313" key="11">
    <source>
        <dbReference type="Proteomes" id="UP000271974"/>
    </source>
</evidence>
<protein>
    <recommendedName>
        <fullName evidence="6">Transmembrane protein 198</fullName>
    </recommendedName>
</protein>
<dbReference type="InterPro" id="IPR040236">
    <property type="entry name" value="TMEM198"/>
</dbReference>
<dbReference type="EMBL" id="RQTK01000002">
    <property type="protein sequence ID" value="RUS92081.1"/>
    <property type="molecule type" value="Genomic_DNA"/>
</dbReference>
<sequence>MAGISPTSLVTTGPGSTNVSLPNSTVNGLTTENDLPVDNATVPWSGFDPAETTHSCSITRESYGVVAAIVAVICFLFGVLYTFFGYRFLKAVLFLTGFLFATVLLYMILEEQGDLLPPEGTLACAVGAGILLGLLSMLLPYFGLILTGFSLGAGVAAAVLVLVEQFIHPPTRWIPAGVFLLFGLIFGILGLKFPKGITIIGTSVIGSAVGLASVDYFLELSRASLYLWDRLMADQSDTLCWYSWLMLALWPAVALLGILVQWKCTGSGVDHRIAFRNRHEQGTHVQQSKAQERRETQQTRYRHLYQARRVRGDVISQNYIQSIQHKLSPAMQSLTALNVEANPEEESTATTMLTQVT</sequence>
<dbReference type="PANTHER" id="PTHR31247:SF5">
    <property type="entry name" value="DUF4203 DOMAIN-CONTAINING PROTEIN"/>
    <property type="match status" value="1"/>
</dbReference>
<feature type="transmembrane region" description="Helical" evidence="8">
    <location>
        <begin position="91"/>
        <end position="109"/>
    </location>
</feature>
<evidence type="ECO:0000256" key="4">
    <source>
        <dbReference type="ARBA" id="ARBA00022989"/>
    </source>
</evidence>
<dbReference type="Proteomes" id="UP000271974">
    <property type="component" value="Unassembled WGS sequence"/>
</dbReference>
<evidence type="ECO:0000256" key="5">
    <source>
        <dbReference type="ARBA" id="ARBA00023136"/>
    </source>
</evidence>
<keyword evidence="5 8" id="KW-0472">Membrane</keyword>
<accession>A0A433UE12</accession>
<feature type="domain" description="TM7S3/TM198-like" evidence="9">
    <location>
        <begin position="71"/>
        <end position="262"/>
    </location>
</feature>
<name>A0A433UE12_ELYCH</name>
<feature type="transmembrane region" description="Helical" evidence="8">
    <location>
        <begin position="63"/>
        <end position="84"/>
    </location>
</feature>
<gene>
    <name evidence="10" type="ORF">EGW08_000105</name>
</gene>
<proteinExistence type="inferred from homology"/>
<reference evidence="10 11" key="1">
    <citation type="submission" date="2019-01" db="EMBL/GenBank/DDBJ databases">
        <title>A draft genome assembly of the solar-powered sea slug Elysia chlorotica.</title>
        <authorList>
            <person name="Cai H."/>
            <person name="Li Q."/>
            <person name="Fang X."/>
            <person name="Li J."/>
            <person name="Curtis N.E."/>
            <person name="Altenburger A."/>
            <person name="Shibata T."/>
            <person name="Feng M."/>
            <person name="Maeda T."/>
            <person name="Schwartz J.A."/>
            <person name="Shigenobu S."/>
            <person name="Lundholm N."/>
            <person name="Nishiyama T."/>
            <person name="Yang H."/>
            <person name="Hasebe M."/>
            <person name="Li S."/>
            <person name="Pierce S.K."/>
            <person name="Wang J."/>
        </authorList>
    </citation>
    <scope>NUCLEOTIDE SEQUENCE [LARGE SCALE GENOMIC DNA]</scope>
    <source>
        <strain evidence="10">EC2010</strain>
        <tissue evidence="10">Whole organism of an adult</tissue>
    </source>
</reference>
<evidence type="ECO:0000259" key="9">
    <source>
        <dbReference type="Pfam" id="PF13886"/>
    </source>
</evidence>
<feature type="transmembrane region" description="Helical" evidence="8">
    <location>
        <begin position="197"/>
        <end position="218"/>
    </location>
</feature>
<feature type="transmembrane region" description="Helical" evidence="8">
    <location>
        <begin position="173"/>
        <end position="191"/>
    </location>
</feature>
<comment type="caution">
    <text evidence="10">The sequence shown here is derived from an EMBL/GenBank/DDBJ whole genome shotgun (WGS) entry which is preliminary data.</text>
</comment>
<feature type="region of interest" description="Disordered" evidence="7">
    <location>
        <begin position="1"/>
        <end position="25"/>
    </location>
</feature>
<feature type="transmembrane region" description="Helical" evidence="8">
    <location>
        <begin position="141"/>
        <end position="161"/>
    </location>
</feature>
<evidence type="ECO:0000256" key="1">
    <source>
        <dbReference type="ARBA" id="ARBA00004141"/>
    </source>
</evidence>
<evidence type="ECO:0000256" key="8">
    <source>
        <dbReference type="SAM" id="Phobius"/>
    </source>
</evidence>
<dbReference type="AlphaFoldDB" id="A0A433UE12"/>
<dbReference type="Pfam" id="PF13886">
    <property type="entry name" value="TM7S3_TM198"/>
    <property type="match status" value="1"/>
</dbReference>
<keyword evidence="3 8" id="KW-0812">Transmembrane</keyword>
<dbReference type="PANTHER" id="PTHR31247">
    <property type="entry name" value="TRANSMEMBRANE PROTEIN 198 FAMILY MEMBER"/>
    <property type="match status" value="1"/>
</dbReference>
<organism evidence="10 11">
    <name type="scientific">Elysia chlorotica</name>
    <name type="common">Eastern emerald elysia</name>
    <name type="synonym">Sea slug</name>
    <dbReference type="NCBI Taxonomy" id="188477"/>
    <lineage>
        <taxon>Eukaryota</taxon>
        <taxon>Metazoa</taxon>
        <taxon>Spiralia</taxon>
        <taxon>Lophotrochozoa</taxon>
        <taxon>Mollusca</taxon>
        <taxon>Gastropoda</taxon>
        <taxon>Heterobranchia</taxon>
        <taxon>Euthyneura</taxon>
        <taxon>Panpulmonata</taxon>
        <taxon>Sacoglossa</taxon>
        <taxon>Placobranchoidea</taxon>
        <taxon>Plakobranchidae</taxon>
        <taxon>Elysia</taxon>
    </lineage>
</organism>
<keyword evidence="11" id="KW-1185">Reference proteome</keyword>
<evidence type="ECO:0000256" key="6">
    <source>
        <dbReference type="ARBA" id="ARBA00049737"/>
    </source>
</evidence>